<reference evidence="3 4" key="1">
    <citation type="submission" date="2020-06" db="EMBL/GenBank/DDBJ databases">
        <title>Genome sequence of 2 isolates from Red Sea Mangroves.</title>
        <authorList>
            <person name="Sefrji F."/>
            <person name="Michoud G."/>
            <person name="Merlino G."/>
            <person name="Daffonchio D."/>
        </authorList>
    </citation>
    <scope>NUCLEOTIDE SEQUENCE [LARGE SCALE GENOMIC DNA]</scope>
    <source>
        <strain evidence="3 4">R1DC25</strain>
    </source>
</reference>
<name>A0A7S8C3Y8_9HYPH</name>
<dbReference type="KEGG" id="kmn:HW532_09885"/>
<dbReference type="RefSeq" id="WP_213164210.1">
    <property type="nucleotide sequence ID" value="NZ_CP058214.1"/>
</dbReference>
<gene>
    <name evidence="3" type="ORF">HW532_09885</name>
</gene>
<evidence type="ECO:0000313" key="3">
    <source>
        <dbReference type="EMBL" id="QPC42970.1"/>
    </source>
</evidence>
<dbReference type="Pfam" id="PF16013">
    <property type="entry name" value="DUF4781"/>
    <property type="match status" value="1"/>
</dbReference>
<dbReference type="InterPro" id="IPR031962">
    <property type="entry name" value="DUF4781"/>
</dbReference>
<feature type="region of interest" description="Disordered" evidence="1">
    <location>
        <begin position="1701"/>
        <end position="1770"/>
    </location>
</feature>
<evidence type="ECO:0000259" key="2">
    <source>
        <dbReference type="Pfam" id="PF16013"/>
    </source>
</evidence>
<dbReference type="EMBL" id="CP058214">
    <property type="protein sequence ID" value="QPC42970.1"/>
    <property type="molecule type" value="Genomic_DNA"/>
</dbReference>
<accession>A0A7S8C3Y8</accession>
<proteinExistence type="predicted"/>
<feature type="region of interest" description="Disordered" evidence="1">
    <location>
        <begin position="1012"/>
        <end position="1031"/>
    </location>
</feature>
<dbReference type="Proteomes" id="UP000593594">
    <property type="component" value="Chromosome"/>
</dbReference>
<evidence type="ECO:0000256" key="1">
    <source>
        <dbReference type="SAM" id="MobiDB-lite"/>
    </source>
</evidence>
<keyword evidence="4" id="KW-1185">Reference proteome</keyword>
<feature type="compositionally biased region" description="Basic and acidic residues" evidence="1">
    <location>
        <begin position="1644"/>
        <end position="1659"/>
    </location>
</feature>
<protein>
    <submittedName>
        <fullName evidence="3">DUF4781 domain-containing protein</fullName>
    </submittedName>
</protein>
<feature type="region of interest" description="Disordered" evidence="1">
    <location>
        <begin position="1053"/>
        <end position="1088"/>
    </location>
</feature>
<evidence type="ECO:0000313" key="4">
    <source>
        <dbReference type="Proteomes" id="UP000593594"/>
    </source>
</evidence>
<feature type="region of interest" description="Disordered" evidence="1">
    <location>
        <begin position="1"/>
        <end position="88"/>
    </location>
</feature>
<feature type="compositionally biased region" description="Acidic residues" evidence="1">
    <location>
        <begin position="1737"/>
        <end position="1746"/>
    </location>
</feature>
<feature type="region of interest" description="Disordered" evidence="1">
    <location>
        <begin position="1632"/>
        <end position="1681"/>
    </location>
</feature>
<sequence>MLIGGGGFHLPVRTETSTEPPAPPPPPPPQEDEEAAPVQPVSHDTEAPAPAQPADTQGEAAERLEEAQAAVEAYREDPSEENEEAAGLALGRLREAAEHEMRGAAEGADDAEAALGDKHDELVERYTEAGLDETLATAVLDDGDQTAVERVLGESPQTRASEQAGYEFRLACEDLVALEEDDAASEADLTAARERVVEQYEAFREALGHELDMELATRHRDNPDAGAEALGQYEAVTSGDGEVTEFTDAELEAALSALEANHPGLDLSGTLEPLGTEREIARALDDINPNDPSLTDAERELAREDPVTLAVLQVAGVTLDPGDRSQPVEMRTLMDTDPIGYALVQLSGVDVDPDNPELSAEEQALAEESAVGFALTSVAQDNPEAYARIQHLLAGMAEVRLDYTTTRLDELMAGNPSQENEAAALEVLTANLDVTTSRAERERLFEEAGLPHFSQTYFEGRLAEVTGEPDEDDIAAQNDPTLNADKAGSYMLSMSEHAPPEVANLLLDAMTSEFGEGWYDRAGGNATGLPGDWHSFAAGLTATVELADQPVFGERLNGEAGRAEEIAEWLADDSLYDGQSATLVHELRGASTGYGFESIRSAMSDGHGTRLADALEGVIAGSSDLDHFSDDFSFIVELGREEAAEHAGNEQAERDLAIWREDPERFLEPRFEDLLADPDALATQELEAGSELRNFIGDALGLTPDNPEAGDTGDRYTEDHPGRETIDAIADQITDVGGDSVTVRLIPMLYVSDAEGVRAAALFAVTDNEGEDYLVDDRPVGDKASRYDDIGDFQEDNDLADDGRLYIPEPVLETLREDDDDFDIVDTKAGYPAIDAHVRTWRDYAETGADIGVAVGSIAVTAATGGSAAPWAIGAVMAWGAYRTGEQLYDLRDRGLSISPGNNQQAFNAWAGLAATVAGAGAYGSARLAVARLAANGGVATPMTRALEATRLMGGTASIGLGGYLMTNEAATLAMHGGDMSVFDLASSTLLLTLGAADMAAGAVAQRVARNGPPLDTAPLRAAADDPGRVPPPARWQAAAPDLRLGGQIRLRWNTNPFETDAPQRTGRNGEGEGNGSDGSDGPSIVTDPTVASIGFAFGTKSNYNRIWRAGAESIRSHSMGPIRDAVGQEAILSKRPSEYDNIGLSDMGLFPFKNQGGGQFRAPALFEAGVQTAFRDTPETPFAVNPQSARVLGEAADGDGTVVELTYSLGLREGRTYDVLPEGRREFFGANENRAGYVELPAPVTYTKLLAELKAKLPTILSSQMPGFRLGMERRQEAAFKATLPEGAIVSREFFEANQSMLGRARVRMQFVVADPADAARLASGTPSMADIRAMANDGAIDPGRIVSYLPGLRSGLRLSAIPGKPAEQVITDLTGRSRRVWAPEQSVLDVLFNQTYRIGERALFNPDTIRNRLPSWANFGLRQAGSMPGTGNFYETIFGRKAAFASATARYTLSLATPPIGIGVPFAKTLQLPFSVSFELRGQYKRNAGETAPAVNRMSWARLTATGEDGLPLEITVPSWLDTAIGWPRETSSVLVPKGARASMESYLGELQAQATPVQRDGIETFRREVLPRIEDQTFLPRETLDEIAVFLDGQTRPASHLPRPEFSYLAGNRLQGPLERWYADRGAEAAPAGGTPLPRWNAERGRLASDRPEREPGASGTFRTGDTDETGGGRLSHPGRWIAAAGLVAAGSLLLTGDRPSQETAAPDPGDTGAPEPDEPDESAPTPGDPGTEPPDEPVEEEPGPQLVVLPSDGLNLRSQPAADAPASTVLRPGSLVEETGERARDAAGNEWVPVSGYGTDGEIHEGWVLSTLVDPHPDGAMGEAGRINPALEGAGLDSVIVDAGDTIRLIATTNERDVVETVMLNMDHILDPDIVFPGDTVYLPEPDPAATIQVG</sequence>
<feature type="compositionally biased region" description="Pro residues" evidence="1">
    <location>
        <begin position="20"/>
        <end position="29"/>
    </location>
</feature>
<organism evidence="3 4">
    <name type="scientific">Kaustia mangrovi</name>
    <dbReference type="NCBI Taxonomy" id="2593653"/>
    <lineage>
        <taxon>Bacteria</taxon>
        <taxon>Pseudomonadati</taxon>
        <taxon>Pseudomonadota</taxon>
        <taxon>Alphaproteobacteria</taxon>
        <taxon>Hyphomicrobiales</taxon>
        <taxon>Parvibaculaceae</taxon>
        <taxon>Kaustia</taxon>
    </lineage>
</organism>
<feature type="domain" description="DUF4781" evidence="2">
    <location>
        <begin position="787"/>
        <end position="993"/>
    </location>
</feature>